<dbReference type="Proteomes" id="UP001431784">
    <property type="component" value="Unassembled WGS sequence"/>
</dbReference>
<organism evidence="1 2">
    <name type="scientific">Roseinatronobacter alkalisoli</name>
    <dbReference type="NCBI Taxonomy" id="3028235"/>
    <lineage>
        <taxon>Bacteria</taxon>
        <taxon>Pseudomonadati</taxon>
        <taxon>Pseudomonadota</taxon>
        <taxon>Alphaproteobacteria</taxon>
        <taxon>Rhodobacterales</taxon>
        <taxon>Paracoccaceae</taxon>
        <taxon>Roseinatronobacter</taxon>
    </lineage>
</organism>
<dbReference type="RefSeq" id="WP_274354395.1">
    <property type="nucleotide sequence ID" value="NZ_JAQZSM010000052.1"/>
</dbReference>
<reference evidence="1" key="1">
    <citation type="submission" date="2023-02" db="EMBL/GenBank/DDBJ databases">
        <title>Description of Roseinatronobacter alkalisoli sp. nov., an alkaliphilic bacerium isolated from soda soil.</title>
        <authorList>
            <person name="Wei W."/>
        </authorList>
    </citation>
    <scope>NUCLEOTIDE SEQUENCE</scope>
    <source>
        <strain evidence="1">HJB301</strain>
    </source>
</reference>
<dbReference type="EMBL" id="JAQZSM010000052">
    <property type="protein sequence ID" value="MDD7973734.1"/>
    <property type="molecule type" value="Genomic_DNA"/>
</dbReference>
<evidence type="ECO:0000313" key="2">
    <source>
        <dbReference type="Proteomes" id="UP001431784"/>
    </source>
</evidence>
<keyword evidence="2" id="KW-1185">Reference proteome</keyword>
<protein>
    <submittedName>
        <fullName evidence="1">Uncharacterized protein</fullName>
    </submittedName>
</protein>
<proteinExistence type="predicted"/>
<gene>
    <name evidence="1" type="ORF">PUT78_21980</name>
</gene>
<sequence length="82" mass="8969">MKDLVDQSAPDRWEALTLAEIAQLRALLAMVRTGPEGKSLELRTSRARLALMADGTIRIEGRAVVQIADETITLDSATIHLN</sequence>
<comment type="caution">
    <text evidence="1">The sequence shown here is derived from an EMBL/GenBank/DDBJ whole genome shotgun (WGS) entry which is preliminary data.</text>
</comment>
<evidence type="ECO:0000313" key="1">
    <source>
        <dbReference type="EMBL" id="MDD7973734.1"/>
    </source>
</evidence>
<name>A0ABT5TF40_9RHOB</name>
<accession>A0ABT5TF40</accession>